<protein>
    <submittedName>
        <fullName evidence="3">Type II secretion system (T2SS), protein M</fullName>
    </submittedName>
</protein>
<dbReference type="STRING" id="1121950.SAMN02745243_02589"/>
<keyword evidence="2" id="KW-0472">Membrane</keyword>
<gene>
    <name evidence="3" type="ORF">SAMN02745243_02589</name>
</gene>
<dbReference type="RefSeq" id="WP_073111128.1">
    <property type="nucleotide sequence ID" value="NZ_FQZY01000039.1"/>
</dbReference>
<name>A0A1M6R2H2_9FIRM</name>
<proteinExistence type="predicted"/>
<keyword evidence="2" id="KW-1133">Transmembrane helix</keyword>
<dbReference type="AlphaFoldDB" id="A0A1M6R2H2"/>
<feature type="transmembrane region" description="Helical" evidence="2">
    <location>
        <begin position="12"/>
        <end position="29"/>
    </location>
</feature>
<dbReference type="OrthoDB" id="2034650at2"/>
<feature type="coiled-coil region" evidence="1">
    <location>
        <begin position="43"/>
        <end position="101"/>
    </location>
</feature>
<evidence type="ECO:0000256" key="1">
    <source>
        <dbReference type="SAM" id="Coils"/>
    </source>
</evidence>
<evidence type="ECO:0000256" key="2">
    <source>
        <dbReference type="SAM" id="Phobius"/>
    </source>
</evidence>
<keyword evidence="1" id="KW-0175">Coiled coil</keyword>
<dbReference type="EMBL" id="FQZY01000039">
    <property type="protein sequence ID" value="SHK26654.1"/>
    <property type="molecule type" value="Genomic_DNA"/>
</dbReference>
<keyword evidence="2" id="KW-0812">Transmembrane</keyword>
<keyword evidence="4" id="KW-1185">Reference proteome</keyword>
<sequence>MINRRFTLREKILLLVCAVILLGIFYYKFVYVDAIEASRTYSVEDLDLELQTAQAKVAKMQQMQAEIDSGESQLNGTVATYNNLENEIAELNRILASADTFNLDFADATLTGDTVRRDISVSFHTGSYASMKNILLSLKNCQYRSLIKDVDVSTTSTQSTGINNSGDLNVSLTVTFYETAVNATSTAGLVQTEETSDTGTSSEE</sequence>
<evidence type="ECO:0000313" key="4">
    <source>
        <dbReference type="Proteomes" id="UP000184301"/>
    </source>
</evidence>
<dbReference type="Proteomes" id="UP000184301">
    <property type="component" value="Unassembled WGS sequence"/>
</dbReference>
<reference evidence="3 4" key="1">
    <citation type="submission" date="2016-11" db="EMBL/GenBank/DDBJ databases">
        <authorList>
            <person name="Jaros S."/>
            <person name="Januszkiewicz K."/>
            <person name="Wedrychowicz H."/>
        </authorList>
    </citation>
    <scope>NUCLEOTIDE SEQUENCE [LARGE SCALE GENOMIC DNA]</scope>
    <source>
        <strain evidence="3 4">DSM 15480</strain>
    </source>
</reference>
<organism evidence="3 4">
    <name type="scientific">Hespellia stercorisuis DSM 15480</name>
    <dbReference type="NCBI Taxonomy" id="1121950"/>
    <lineage>
        <taxon>Bacteria</taxon>
        <taxon>Bacillati</taxon>
        <taxon>Bacillota</taxon>
        <taxon>Clostridia</taxon>
        <taxon>Lachnospirales</taxon>
        <taxon>Lachnospiraceae</taxon>
        <taxon>Hespellia</taxon>
    </lineage>
</organism>
<accession>A0A1M6R2H2</accession>
<evidence type="ECO:0000313" key="3">
    <source>
        <dbReference type="EMBL" id="SHK26654.1"/>
    </source>
</evidence>